<dbReference type="EMBL" id="AL646053">
    <property type="protein sequence ID" value="CAD17233.1"/>
    <property type="molecule type" value="Genomic_DNA"/>
</dbReference>
<name>Q8XTM4_RALN1</name>
<keyword evidence="2" id="KW-1185">Reference proteome</keyword>
<evidence type="ECO:0000313" key="1">
    <source>
        <dbReference type="EMBL" id="CAD17233.1"/>
    </source>
</evidence>
<dbReference type="Proteomes" id="UP000001436">
    <property type="component" value="Plasmid pGMI1000MP"/>
</dbReference>
<dbReference type="HOGENOM" id="CLU_2651898_0_0_4"/>
<organism evidence="1 2">
    <name type="scientific">Ralstonia nicotianae (strain ATCC BAA-1114 / GMI1000)</name>
    <name type="common">Ralstonia solanacearum</name>
    <dbReference type="NCBI Taxonomy" id="267608"/>
    <lineage>
        <taxon>Bacteria</taxon>
        <taxon>Pseudomonadati</taxon>
        <taxon>Pseudomonadota</taxon>
        <taxon>Betaproteobacteria</taxon>
        <taxon>Burkholderiales</taxon>
        <taxon>Burkholderiaceae</taxon>
        <taxon>Ralstonia</taxon>
        <taxon>Ralstonia solanacearum species complex</taxon>
    </lineage>
</organism>
<proteinExistence type="predicted"/>
<gene>
    <name evidence="1" type="ordered locus">RSp0082</name>
</gene>
<reference evidence="1 2" key="1">
    <citation type="journal article" date="2002" name="Nature">
        <title>Genome sequence of the plant pathogen Ralstonia solanacearum.</title>
        <authorList>
            <person name="Salanoubat M."/>
            <person name="Genin S."/>
            <person name="Artiguenave F."/>
            <person name="Gouzy J."/>
            <person name="Mangenot S."/>
            <person name="Arlat M."/>
            <person name="Billault A."/>
            <person name="Brottier P."/>
            <person name="Camus J.C."/>
            <person name="Cattolico L."/>
            <person name="Chandler M."/>
            <person name="Choisne N."/>
            <person name="Claudel-Renard C."/>
            <person name="Cunnac S."/>
            <person name="Demange N."/>
            <person name="Gaspin C."/>
            <person name="Lavie M."/>
            <person name="Moisan A."/>
            <person name="Robert C."/>
            <person name="Saurin W."/>
            <person name="Schiex T."/>
            <person name="Siguier P."/>
            <person name="Thebault P."/>
            <person name="Whalen M."/>
            <person name="Wincker P."/>
            <person name="Levy M."/>
            <person name="Weissenbach J."/>
            <person name="Boucher C.A."/>
        </authorList>
    </citation>
    <scope>NUCLEOTIDE SEQUENCE [LARGE SCALE GENOMIC DNA]</scope>
    <source>
        <strain evidence="2">ATCC BAA-1114 / GMI1000</strain>
    </source>
</reference>
<dbReference type="KEGG" id="rso:RSp0082"/>
<evidence type="ECO:0000313" key="2">
    <source>
        <dbReference type="Proteomes" id="UP000001436"/>
    </source>
</evidence>
<accession>Q8XTM4</accession>
<protein>
    <submittedName>
        <fullName evidence="1">Uncharacterized protein</fullName>
    </submittedName>
</protein>
<dbReference type="AntiFam" id="ANF00120">
    <property type="entry name" value="Shadow ORF (opposite pinE)"/>
</dbReference>
<dbReference type="EnsemblBacteria" id="CAD17233">
    <property type="protein sequence ID" value="CAD17233"/>
    <property type="gene ID" value="RSp0082"/>
</dbReference>
<dbReference type="AlphaFoldDB" id="Q8XTM4"/>
<geneLocation type="plasmid" evidence="2">
    <name>megaplasmid Rsp</name>
</geneLocation>
<sequence>MPAELYSGGHACPDALSNQFELKLGKGSDHVEEHSPCWQARVERLGERSKLGSLLLDPLDDVESILERSGYAVEFG</sequence>